<keyword evidence="3" id="KW-0234">DNA repair</keyword>
<reference evidence="5 7" key="1">
    <citation type="journal article" date="2020" name="Stud. Mycol.">
        <title>101 Dothideomycetes genomes: a test case for predicting lifestyles and emergence of pathogens.</title>
        <authorList>
            <person name="Haridas S."/>
            <person name="Albert R."/>
            <person name="Binder M."/>
            <person name="Bloem J."/>
            <person name="Labutti K."/>
            <person name="Salamov A."/>
            <person name="Andreopoulos B."/>
            <person name="Baker S."/>
            <person name="Barry K."/>
            <person name="Bills G."/>
            <person name="Bluhm B."/>
            <person name="Cannon C."/>
            <person name="Castanera R."/>
            <person name="Culley D."/>
            <person name="Daum C."/>
            <person name="Ezra D."/>
            <person name="Gonzalez J."/>
            <person name="Henrissat B."/>
            <person name="Kuo A."/>
            <person name="Liang C."/>
            <person name="Lipzen A."/>
            <person name="Lutzoni F."/>
            <person name="Magnuson J."/>
            <person name="Mondo S."/>
            <person name="Nolan M."/>
            <person name="Ohm R."/>
            <person name="Pangilinan J."/>
            <person name="Park H.-J."/>
            <person name="Ramirez L."/>
            <person name="Alfaro M."/>
            <person name="Sun H."/>
            <person name="Tritt A."/>
            <person name="Yoshinaga Y."/>
            <person name="Zwiers L.-H."/>
            <person name="Turgeon B."/>
            <person name="Goodwin S."/>
            <person name="Spatafora J."/>
            <person name="Crous P."/>
            <person name="Grigoriev I."/>
        </authorList>
    </citation>
    <scope>NUCLEOTIDE SEQUENCE</scope>
    <source>
        <strain evidence="5 7">CBS 304.34</strain>
    </source>
</reference>
<feature type="compositionally biased region" description="Polar residues" evidence="4">
    <location>
        <begin position="82"/>
        <end position="96"/>
    </location>
</feature>
<dbReference type="GO" id="GO:0034974">
    <property type="term" value="C:Swi5-Swi2 complex"/>
    <property type="evidence" value="ECO:0007669"/>
    <property type="project" value="TreeGrafter"/>
</dbReference>
<accession>A0A6A6YST5</accession>
<evidence type="ECO:0000256" key="3">
    <source>
        <dbReference type="ARBA" id="ARBA00023204"/>
    </source>
</evidence>
<protein>
    <recommendedName>
        <fullName evidence="8">Swi5-domain-containing protein</fullName>
    </recommendedName>
</protein>
<dbReference type="InterPro" id="IPR010760">
    <property type="entry name" value="DNA-repair_Swi5"/>
</dbReference>
<dbReference type="GeneID" id="54460526"/>
<evidence type="ECO:0000256" key="2">
    <source>
        <dbReference type="ARBA" id="ARBA00022763"/>
    </source>
</evidence>
<dbReference type="Proteomes" id="UP000504636">
    <property type="component" value="Unplaced"/>
</dbReference>
<evidence type="ECO:0000313" key="5">
    <source>
        <dbReference type="EMBL" id="KAF2811433.1"/>
    </source>
</evidence>
<evidence type="ECO:0000313" key="6">
    <source>
        <dbReference type="Proteomes" id="UP000504636"/>
    </source>
</evidence>
<organism evidence="5">
    <name type="scientific">Mytilinidion resinicola</name>
    <dbReference type="NCBI Taxonomy" id="574789"/>
    <lineage>
        <taxon>Eukaryota</taxon>
        <taxon>Fungi</taxon>
        <taxon>Dikarya</taxon>
        <taxon>Ascomycota</taxon>
        <taxon>Pezizomycotina</taxon>
        <taxon>Dothideomycetes</taxon>
        <taxon>Pleosporomycetidae</taxon>
        <taxon>Mytilinidiales</taxon>
        <taxon>Mytilinidiaceae</taxon>
        <taxon>Mytilinidion</taxon>
    </lineage>
</organism>
<evidence type="ECO:0000256" key="1">
    <source>
        <dbReference type="ARBA" id="ARBA00008060"/>
    </source>
</evidence>
<dbReference type="PANTHER" id="PTHR28529:SF2">
    <property type="entry name" value="DNA REPAIR PROTEIN SWI5 HOMOLOG"/>
    <property type="match status" value="1"/>
</dbReference>
<name>A0A6A6YST5_9PEZI</name>
<dbReference type="Gene3D" id="1.20.5.170">
    <property type="match status" value="1"/>
</dbReference>
<gene>
    <name evidence="5 7" type="ORF">BDZ99DRAFT_461500</name>
</gene>
<dbReference type="GO" id="GO:0000709">
    <property type="term" value="P:meiotic joint molecule formation"/>
    <property type="evidence" value="ECO:0007669"/>
    <property type="project" value="TreeGrafter"/>
</dbReference>
<feature type="compositionally biased region" description="Polar residues" evidence="4">
    <location>
        <begin position="223"/>
        <end position="267"/>
    </location>
</feature>
<keyword evidence="6" id="KW-1185">Reference proteome</keyword>
<dbReference type="PANTHER" id="PTHR28529">
    <property type="entry name" value="DNA REPAIR PROTEIN SWI5 HOMOLOG"/>
    <property type="match status" value="1"/>
</dbReference>
<evidence type="ECO:0000313" key="7">
    <source>
        <dbReference type="RefSeq" id="XP_033578397.1"/>
    </source>
</evidence>
<dbReference type="RefSeq" id="XP_033578397.1">
    <property type="nucleotide sequence ID" value="XM_033719633.1"/>
</dbReference>
<evidence type="ECO:0000256" key="4">
    <source>
        <dbReference type="SAM" id="MobiDB-lite"/>
    </source>
</evidence>
<comment type="similarity">
    <text evidence="1">Belongs to the SWI5/SAE3 family.</text>
</comment>
<feature type="compositionally biased region" description="Low complexity" evidence="4">
    <location>
        <begin position="151"/>
        <end position="161"/>
    </location>
</feature>
<dbReference type="GO" id="GO:0010772">
    <property type="term" value="P:meiotic DNA recombinase assembly involved in reciprocal meiotic recombination"/>
    <property type="evidence" value="ECO:0007669"/>
    <property type="project" value="TreeGrafter"/>
</dbReference>
<dbReference type="EMBL" id="MU003698">
    <property type="protein sequence ID" value="KAF2811433.1"/>
    <property type="molecule type" value="Genomic_DNA"/>
</dbReference>
<reference evidence="7" key="3">
    <citation type="submission" date="2025-04" db="UniProtKB">
        <authorList>
            <consortium name="RefSeq"/>
        </authorList>
    </citation>
    <scope>IDENTIFICATION</scope>
    <source>
        <strain evidence="7">CBS 304.34</strain>
    </source>
</reference>
<evidence type="ECO:0008006" key="8">
    <source>
        <dbReference type="Google" id="ProtNLM"/>
    </source>
</evidence>
<feature type="region of interest" description="Disordered" evidence="4">
    <location>
        <begin position="1"/>
        <end position="267"/>
    </location>
</feature>
<dbReference type="GO" id="GO:0032798">
    <property type="term" value="C:Swi5-Sfr1 complex"/>
    <property type="evidence" value="ECO:0007669"/>
    <property type="project" value="TreeGrafter"/>
</dbReference>
<proteinExistence type="inferred from homology"/>
<dbReference type="Pfam" id="PF07061">
    <property type="entry name" value="Swi5"/>
    <property type="match status" value="1"/>
</dbReference>
<dbReference type="AlphaFoldDB" id="A0A6A6YST5"/>
<reference evidence="7" key="2">
    <citation type="submission" date="2020-04" db="EMBL/GenBank/DDBJ databases">
        <authorList>
            <consortium name="NCBI Genome Project"/>
        </authorList>
    </citation>
    <scope>NUCLEOTIDE SEQUENCE</scope>
    <source>
        <strain evidence="7">CBS 304.34</strain>
    </source>
</reference>
<dbReference type="OrthoDB" id="255837at2759"/>
<sequence length="363" mass="38446">MPGKSSKYADKTEVPDSEDDLLASSPENVGDIKLGSSTASAEVSELPVEAQPASAIEPRDEQVSDTNSVTLPKDEKVLEKGVSTNDQSIVSPTAQQPTATEERTAPEEDPQESSSLMPMDQHVSDSPLVVRREEQASLADDMVQDGHSATASAVEAPSAPEEPAPVEHLQSIPAMLPLDGQELDSNSATRVEDQASLVEDMQTDDQSTTTSTAEAPNAPEEPVTQNETPTHTASTTYEDLSHASSSSPMSKTTPQKTTKSLKSDPATTLTTLTAERDGLLATFAALPTISPLLRQSPSSSNSVGPDPSTVLPIAKDLITTHIKLLHTYNEIKDIGQGLMGLLADQRGVRIKEVQEEFGVGGKD</sequence>
<keyword evidence="2" id="KW-0227">DNA damage</keyword>